<evidence type="ECO:0000313" key="2">
    <source>
        <dbReference type="Proteomes" id="UP000807504"/>
    </source>
</evidence>
<sequence length="71" mass="8300">MALIASKRTLKVDSQTLPGRHPATEMLYYMHVMESDEMVRILSLVLDSLRQRKKIKRQKTSLIGRVFNKKI</sequence>
<reference evidence="1" key="1">
    <citation type="journal article" date="2020" name="bioRxiv">
        <title>Chromosome-level reference genome of the European wasp spider Argiope bruennichi: a resource for studies on range expansion and evolutionary adaptation.</title>
        <authorList>
            <person name="Sheffer M.M."/>
            <person name="Hoppe A."/>
            <person name="Krehenwinkel H."/>
            <person name="Uhl G."/>
            <person name="Kuss A.W."/>
            <person name="Jensen L."/>
            <person name="Jensen C."/>
            <person name="Gillespie R.G."/>
            <person name="Hoff K.J."/>
            <person name="Prost S."/>
        </authorList>
    </citation>
    <scope>NUCLEOTIDE SEQUENCE</scope>
</reference>
<comment type="caution">
    <text evidence="1">The sequence shown here is derived from an EMBL/GenBank/DDBJ whole genome shotgun (WGS) entry which is preliminary data.</text>
</comment>
<name>A0A8T0FGI8_ARGBR</name>
<protein>
    <submittedName>
        <fullName evidence="1">Uncharacterized protein</fullName>
    </submittedName>
</protein>
<dbReference type="Proteomes" id="UP000807504">
    <property type="component" value="Unassembled WGS sequence"/>
</dbReference>
<proteinExistence type="predicted"/>
<gene>
    <name evidence="1" type="ORF">HNY73_005440</name>
</gene>
<organism evidence="1 2">
    <name type="scientific">Argiope bruennichi</name>
    <name type="common">Wasp spider</name>
    <name type="synonym">Aranea bruennichi</name>
    <dbReference type="NCBI Taxonomy" id="94029"/>
    <lineage>
        <taxon>Eukaryota</taxon>
        <taxon>Metazoa</taxon>
        <taxon>Ecdysozoa</taxon>
        <taxon>Arthropoda</taxon>
        <taxon>Chelicerata</taxon>
        <taxon>Arachnida</taxon>
        <taxon>Araneae</taxon>
        <taxon>Araneomorphae</taxon>
        <taxon>Entelegynae</taxon>
        <taxon>Araneoidea</taxon>
        <taxon>Araneidae</taxon>
        <taxon>Argiope</taxon>
    </lineage>
</organism>
<dbReference type="AlphaFoldDB" id="A0A8T0FGI8"/>
<reference evidence="1" key="2">
    <citation type="submission" date="2020-06" db="EMBL/GenBank/DDBJ databases">
        <authorList>
            <person name="Sheffer M."/>
        </authorList>
    </citation>
    <scope>NUCLEOTIDE SEQUENCE</scope>
</reference>
<dbReference type="EMBL" id="JABXBU010000011">
    <property type="protein sequence ID" value="KAF8790417.1"/>
    <property type="molecule type" value="Genomic_DNA"/>
</dbReference>
<accession>A0A8T0FGI8</accession>
<evidence type="ECO:0000313" key="1">
    <source>
        <dbReference type="EMBL" id="KAF8790417.1"/>
    </source>
</evidence>
<keyword evidence="2" id="KW-1185">Reference proteome</keyword>